<dbReference type="Proteomes" id="UP000295627">
    <property type="component" value="Unassembled WGS sequence"/>
</dbReference>
<reference evidence="1 2" key="1">
    <citation type="journal article" date="2019" name="Sci. Rep.">
        <title>Extended insight into the Mycobacterium chelonae-abscessus complex through whole genome sequencing of Mycobacterium salmoniphilum outbreak and Mycobacterium salmoniphilum-like strains.</title>
        <authorList>
            <person name="Behra P.R.K."/>
            <person name="Das S."/>
            <person name="Pettersson B.M.F."/>
            <person name="Shirreff L."/>
            <person name="DuCote T."/>
            <person name="Jacobsson K.G."/>
            <person name="Ennis D.G."/>
            <person name="Kirsebom L.A."/>
        </authorList>
    </citation>
    <scope>NUCLEOTIDE SEQUENCE [LARGE SCALE GENOMIC DNA]</scope>
    <source>
        <strain evidence="1 2">DSM 45524</strain>
    </source>
</reference>
<accession>A0A4R5P544</accession>
<dbReference type="InterPro" id="IPR047729">
    <property type="entry name" value="Sce7726-like"/>
</dbReference>
<comment type="caution">
    <text evidence="1">The sequence shown here is derived from an EMBL/GenBank/DDBJ whole genome shotgun (WGS) entry which is preliminary data.</text>
</comment>
<dbReference type="NCBIfam" id="NF033832">
    <property type="entry name" value="sce7726_fam"/>
    <property type="match status" value="1"/>
</dbReference>
<name>A0A4R5P544_9MYCO</name>
<evidence type="ECO:0000313" key="2">
    <source>
        <dbReference type="Proteomes" id="UP000295627"/>
    </source>
</evidence>
<dbReference type="EMBL" id="RXLR01000024">
    <property type="protein sequence ID" value="TDH18032.1"/>
    <property type="molecule type" value="Genomic_DNA"/>
</dbReference>
<evidence type="ECO:0008006" key="3">
    <source>
        <dbReference type="Google" id="ProtNLM"/>
    </source>
</evidence>
<gene>
    <name evidence="1" type="ORF">EJ571_25135</name>
</gene>
<protein>
    <recommendedName>
        <fullName evidence="3">Sce7726 family protein</fullName>
    </recommendedName>
</protein>
<organism evidence="1 2">
    <name type="scientific">Mycobacteroides franklinii</name>
    <dbReference type="NCBI Taxonomy" id="948102"/>
    <lineage>
        <taxon>Bacteria</taxon>
        <taxon>Bacillati</taxon>
        <taxon>Actinomycetota</taxon>
        <taxon>Actinomycetes</taxon>
        <taxon>Mycobacteriales</taxon>
        <taxon>Mycobacteriaceae</taxon>
        <taxon>Mycobacteroides</taxon>
    </lineage>
</organism>
<proteinExistence type="predicted"/>
<evidence type="ECO:0000313" key="1">
    <source>
        <dbReference type="EMBL" id="TDH18032.1"/>
    </source>
</evidence>
<sequence length="295" mass="32384">MAGARQVHDDPRLVAQAFSTRLVRLLASQHHPWPSQRLTPLIALVDGKGSLGEAFEAAYGVIKREYRCEYVYKNEIISRAPEGAHSMTGLRVFLSVADVSVAGPNGAAAYEIKTDLDSFTRLELQLLSYSRCFEHVIIVTSPAKADRALQTTPPHIGVLTMDNGHALAVAREPAGGLGRLEMASLFPILRKDELHTILQRHCGYTVPDRPTVYEYRTRLELFMRLPIETAYPAFVAALQSRDLRSRDAARAAKLPSSLQGVAAGLALSNAAWKRLGQLMSQPAADFALGINPRVF</sequence>
<dbReference type="AlphaFoldDB" id="A0A4R5P544"/>